<dbReference type="GO" id="GO:0003824">
    <property type="term" value="F:catalytic activity"/>
    <property type="evidence" value="ECO:0007669"/>
    <property type="project" value="InterPro"/>
</dbReference>
<dbReference type="PROSITE" id="PS00166">
    <property type="entry name" value="ENOYL_COA_HYDRATASE"/>
    <property type="match status" value="1"/>
</dbReference>
<dbReference type="Pfam" id="PF00378">
    <property type="entry name" value="ECH_1"/>
    <property type="match status" value="1"/>
</dbReference>
<dbReference type="InterPro" id="IPR018376">
    <property type="entry name" value="Enoyl-CoA_hyd/isom_CS"/>
</dbReference>
<gene>
    <name evidence="2" type="ORF">IPP58_02495</name>
</gene>
<dbReference type="SUPFAM" id="SSF52096">
    <property type="entry name" value="ClpP/crotonase"/>
    <property type="match status" value="1"/>
</dbReference>
<organism evidence="2 3">
    <name type="scientific">Candidatus Geothrix skivensis</name>
    <dbReference type="NCBI Taxonomy" id="2954439"/>
    <lineage>
        <taxon>Bacteria</taxon>
        <taxon>Pseudomonadati</taxon>
        <taxon>Acidobacteriota</taxon>
        <taxon>Holophagae</taxon>
        <taxon>Holophagales</taxon>
        <taxon>Holophagaceae</taxon>
        <taxon>Geothrix</taxon>
    </lineage>
</organism>
<dbReference type="Gene3D" id="3.90.226.10">
    <property type="entry name" value="2-enoyl-CoA Hydratase, Chain A, domain 1"/>
    <property type="match status" value="1"/>
</dbReference>
<dbReference type="InterPro" id="IPR001753">
    <property type="entry name" value="Enoyl-CoA_hydra/iso"/>
</dbReference>
<accession>A0A9D7XK76</accession>
<dbReference type="AlphaFoldDB" id="A0A9D7XK76"/>
<sequence length="262" mass="27452">MSTPIRFEIRDRIATLTLNRPDKLNALVPEMKEGFEEALAKAAEPGVKALFLRGEGRAFCAGGDIGWMAKALAEGRWSELEALLDLGAAVAFTLATLPKPVVAVVQGPAAGAGMSLALGADLRIATTEVLFSMAFVKLGLHPDWGGSVGLSRLVNPAIAAELMLTGDAIDAARAQALGLVNQLVPADHLEAAVDALARRLAAGPAATFARIKATLLRNQGLDAESLRARLEAEGTQMKAAMRHPDAKEGLAAFLEKRAPSFA</sequence>
<dbReference type="Proteomes" id="UP000886657">
    <property type="component" value="Unassembled WGS sequence"/>
</dbReference>
<proteinExistence type="inferred from homology"/>
<protein>
    <submittedName>
        <fullName evidence="2">Enoyl-CoA hydratase/isomerase family protein</fullName>
    </submittedName>
</protein>
<name>A0A9D7XK76_9BACT</name>
<dbReference type="EMBL" id="JADKIO010000005">
    <property type="protein sequence ID" value="MBK9795364.1"/>
    <property type="molecule type" value="Genomic_DNA"/>
</dbReference>
<dbReference type="InterPro" id="IPR029045">
    <property type="entry name" value="ClpP/crotonase-like_dom_sf"/>
</dbReference>
<dbReference type="CDD" id="cd06558">
    <property type="entry name" value="crotonase-like"/>
    <property type="match status" value="1"/>
</dbReference>
<dbReference type="PANTHER" id="PTHR43459:SF1">
    <property type="entry name" value="EG:BACN32G11.4 PROTEIN"/>
    <property type="match status" value="1"/>
</dbReference>
<evidence type="ECO:0000313" key="3">
    <source>
        <dbReference type="Proteomes" id="UP000886657"/>
    </source>
</evidence>
<dbReference type="PANTHER" id="PTHR43459">
    <property type="entry name" value="ENOYL-COA HYDRATASE"/>
    <property type="match status" value="1"/>
</dbReference>
<evidence type="ECO:0000313" key="2">
    <source>
        <dbReference type="EMBL" id="MBK9795364.1"/>
    </source>
</evidence>
<comment type="similarity">
    <text evidence="1">Belongs to the enoyl-CoA hydratase/isomerase family.</text>
</comment>
<reference evidence="2" key="1">
    <citation type="submission" date="2020-10" db="EMBL/GenBank/DDBJ databases">
        <title>Connecting structure to function with the recovery of over 1000 high-quality activated sludge metagenome-assembled genomes encoding full-length rRNA genes using long-read sequencing.</title>
        <authorList>
            <person name="Singleton C.M."/>
            <person name="Petriglieri F."/>
            <person name="Kristensen J.M."/>
            <person name="Kirkegaard R.H."/>
            <person name="Michaelsen T.Y."/>
            <person name="Andersen M.H."/>
            <person name="Karst S.M."/>
            <person name="Dueholm M.S."/>
            <person name="Nielsen P.H."/>
            <person name="Albertsen M."/>
        </authorList>
    </citation>
    <scope>NUCLEOTIDE SEQUENCE</scope>
    <source>
        <strain evidence="2">Skiv_18-Q3-R9-52_MAXAC.067</strain>
    </source>
</reference>
<evidence type="ECO:0000256" key="1">
    <source>
        <dbReference type="RuleBase" id="RU003707"/>
    </source>
</evidence>
<comment type="caution">
    <text evidence="2">The sequence shown here is derived from an EMBL/GenBank/DDBJ whole genome shotgun (WGS) entry which is preliminary data.</text>
</comment>